<dbReference type="InterPro" id="IPR023614">
    <property type="entry name" value="Porin_dom_sf"/>
</dbReference>
<dbReference type="InterPro" id="IPR005318">
    <property type="entry name" value="OM_porin_bac"/>
</dbReference>
<dbReference type="Proteomes" id="UP000255163">
    <property type="component" value="Unassembled WGS sequence"/>
</dbReference>
<dbReference type="Gene3D" id="2.40.160.10">
    <property type="entry name" value="Porin"/>
    <property type="match status" value="1"/>
</dbReference>
<dbReference type="GO" id="GO:0015288">
    <property type="term" value="F:porin activity"/>
    <property type="evidence" value="ECO:0007669"/>
    <property type="project" value="TreeGrafter"/>
</dbReference>
<dbReference type="GO" id="GO:0015772">
    <property type="term" value="P:oligosaccharide transport"/>
    <property type="evidence" value="ECO:0007669"/>
    <property type="project" value="TreeGrafter"/>
</dbReference>
<evidence type="ECO:0000256" key="3">
    <source>
        <dbReference type="ARBA" id="ARBA00022729"/>
    </source>
</evidence>
<accession>A0A376F5F9</accession>
<dbReference type="EMBL" id="UFYI01000007">
    <property type="protein sequence ID" value="STD18506.1"/>
    <property type="molecule type" value="Genomic_DNA"/>
</dbReference>
<evidence type="ECO:0000313" key="4">
    <source>
        <dbReference type="EMBL" id="STD18506.1"/>
    </source>
</evidence>
<reference evidence="4 5" key="1">
    <citation type="submission" date="2018-06" db="EMBL/GenBank/DDBJ databases">
        <authorList>
            <consortium name="Pathogen Informatics"/>
            <person name="Doyle S."/>
        </authorList>
    </citation>
    <scope>NUCLEOTIDE SEQUENCE [LARGE SCALE GENOMIC DNA]</scope>
    <source>
        <strain evidence="4 5">NCTC12123</strain>
    </source>
</reference>
<evidence type="ECO:0000256" key="1">
    <source>
        <dbReference type="ARBA" id="ARBA00009075"/>
    </source>
</evidence>
<dbReference type="PANTHER" id="PTHR34596:SF2">
    <property type="entry name" value="CHITOPORIN"/>
    <property type="match status" value="1"/>
</dbReference>
<comment type="similarity">
    <text evidence="1">Belongs to the outer membrane porin (Opr) (TC 1.B.25) family.</text>
</comment>
<dbReference type="GO" id="GO:0016020">
    <property type="term" value="C:membrane"/>
    <property type="evidence" value="ECO:0007669"/>
    <property type="project" value="InterPro"/>
</dbReference>
<keyword evidence="3" id="KW-0732">Signal</keyword>
<evidence type="ECO:0000256" key="2">
    <source>
        <dbReference type="ARBA" id="ARBA00022448"/>
    </source>
</evidence>
<keyword evidence="2" id="KW-0813">Transport</keyword>
<name>A0A376F5F9_ENTAS</name>
<evidence type="ECO:0000313" key="5">
    <source>
        <dbReference type="Proteomes" id="UP000255163"/>
    </source>
</evidence>
<proteinExistence type="inferred from homology"/>
<sequence length="191" mass="21323">MAEAGANFDYGDAGALSFSYMWTNEYKAPWHIEMDKFYQNDKKTKVDYLHSLGAKYDFKNDLVLEAAFGQAQGYIDQYFAKASYKFDVVGSPLSTSYQFYGTRDKVSNGGVNDIYDGTAWLQALTFGYKVGQVDLRLEGTWVKAEGQQGYFLQRMTRPTPPPTVVLISGGITVLTSTPTARKRSSSAQCMI</sequence>
<gene>
    <name evidence="4" type="ORF">NCTC12123_00685</name>
</gene>
<organism evidence="4 5">
    <name type="scientific">Enterobacter asburiae</name>
    <dbReference type="NCBI Taxonomy" id="61645"/>
    <lineage>
        <taxon>Bacteria</taxon>
        <taxon>Pseudomonadati</taxon>
        <taxon>Pseudomonadota</taxon>
        <taxon>Gammaproteobacteria</taxon>
        <taxon>Enterobacterales</taxon>
        <taxon>Enterobacteriaceae</taxon>
        <taxon>Enterobacter</taxon>
        <taxon>Enterobacter cloacae complex</taxon>
    </lineage>
</organism>
<dbReference type="PANTHER" id="PTHR34596">
    <property type="entry name" value="CHITOPORIN"/>
    <property type="match status" value="1"/>
</dbReference>
<protein>
    <submittedName>
        <fullName evidence="4">Outer membrane porin</fullName>
    </submittedName>
</protein>
<dbReference type="AlphaFoldDB" id="A0A376F5F9"/>